<keyword evidence="1" id="KW-1133">Transmembrane helix</keyword>
<evidence type="ECO:0000256" key="1">
    <source>
        <dbReference type="SAM" id="Phobius"/>
    </source>
</evidence>
<accession>A0ABT6C3R5</accession>
<sequence length="502" mass="53309">MAAQTTAGHTPRTYGNWVRPASPGLLGLGSLGTAILLGGLVASVITVMVLGVLAGVGMFAVVGLLVLTVKTKDRHGKNVMNRGFARAGFWRARQQRATIYRSGPLGQGWGTAQLPGLAAQTKLLEAETVSGQRFALVHTPSTKHYTIVFGAEPDGSGLVDEEQIDQWVSGWSHWLTDLGDEPGLDAASVTVETAPDTGVRLNQEVEANIDQSAPAFAQSVLREAVQRYPEGSAVTTVMVALTFNANTRVGGKRRSHEEIARDLATRIPHLANGLVSSGAGAARPMTAQELCEVIRTAYNPGVALTLHEAYAAGHEPELTWPEVGPVAAQSDWDSYRHDDATSVTWSMTEAPRGLVQANILARLLAPHRDVARKRVTLLYRPIDAARAAAMVESDLRTAEFLSSTSDKPTARSVMVRRAAEATAREEAAGAGLVNFGLLVTATVAKRDGLPDAIAAVDNLGATARLRLRPVYGSQDSAFAAALPLGLVLRRHLKVPADISGRL</sequence>
<protein>
    <recommendedName>
        <fullName evidence="4">Integral membrane protein</fullName>
    </recommendedName>
</protein>
<feature type="transmembrane region" description="Helical" evidence="1">
    <location>
        <begin position="34"/>
        <end position="67"/>
    </location>
</feature>
<keyword evidence="1" id="KW-0812">Transmembrane</keyword>
<proteinExistence type="predicted"/>
<reference evidence="2 3" key="1">
    <citation type="submission" date="2023-03" db="EMBL/GenBank/DDBJ databases">
        <title>YIM 133296 draft genome.</title>
        <authorList>
            <person name="Xiong L."/>
        </authorList>
    </citation>
    <scope>NUCLEOTIDE SEQUENCE [LARGE SCALE GENOMIC DNA]</scope>
    <source>
        <strain evidence="2 3">YIM 133296</strain>
    </source>
</reference>
<evidence type="ECO:0008006" key="4">
    <source>
        <dbReference type="Google" id="ProtNLM"/>
    </source>
</evidence>
<dbReference type="Proteomes" id="UP001528912">
    <property type="component" value="Unassembled WGS sequence"/>
</dbReference>
<evidence type="ECO:0000313" key="3">
    <source>
        <dbReference type="Proteomes" id="UP001528912"/>
    </source>
</evidence>
<name>A0ABT6C3R5_9MICO</name>
<gene>
    <name evidence="2" type="ORF">P4R38_04535</name>
</gene>
<comment type="caution">
    <text evidence="2">The sequence shown here is derived from an EMBL/GenBank/DDBJ whole genome shotgun (WGS) entry which is preliminary data.</text>
</comment>
<dbReference type="EMBL" id="JAROAV010000012">
    <property type="protein sequence ID" value="MDF8263512.1"/>
    <property type="molecule type" value="Genomic_DNA"/>
</dbReference>
<dbReference type="RefSeq" id="WP_277191226.1">
    <property type="nucleotide sequence ID" value="NZ_JAROAV010000012.1"/>
</dbReference>
<organism evidence="2 3">
    <name type="scientific">Luteipulveratus flavus</name>
    <dbReference type="NCBI Taxonomy" id="3031728"/>
    <lineage>
        <taxon>Bacteria</taxon>
        <taxon>Bacillati</taxon>
        <taxon>Actinomycetota</taxon>
        <taxon>Actinomycetes</taxon>
        <taxon>Micrococcales</taxon>
        <taxon>Dermacoccaceae</taxon>
        <taxon>Luteipulveratus</taxon>
    </lineage>
</organism>
<keyword evidence="1" id="KW-0472">Membrane</keyword>
<keyword evidence="3" id="KW-1185">Reference proteome</keyword>
<dbReference type="InterPro" id="IPR049978">
    <property type="entry name" value="SCO6880-like"/>
</dbReference>
<dbReference type="NCBIfam" id="NF042935">
    <property type="entry name" value="SCO6880_fam"/>
    <property type="match status" value="1"/>
</dbReference>
<evidence type="ECO:0000313" key="2">
    <source>
        <dbReference type="EMBL" id="MDF8263512.1"/>
    </source>
</evidence>